<dbReference type="InterPro" id="IPR056884">
    <property type="entry name" value="NPHP3-like_N"/>
</dbReference>
<evidence type="ECO:0000256" key="1">
    <source>
        <dbReference type="ARBA" id="ARBA00022737"/>
    </source>
</evidence>
<dbReference type="PANTHER" id="PTHR10039:SF5">
    <property type="entry name" value="NACHT DOMAIN-CONTAINING PROTEIN"/>
    <property type="match status" value="1"/>
</dbReference>
<dbReference type="InterPro" id="IPR056693">
    <property type="entry name" value="DUF7791"/>
</dbReference>
<organism evidence="4 5">
    <name type="scientific">Alternaria tenuissima</name>
    <dbReference type="NCBI Taxonomy" id="119927"/>
    <lineage>
        <taxon>Eukaryota</taxon>
        <taxon>Fungi</taxon>
        <taxon>Dikarya</taxon>
        <taxon>Ascomycota</taxon>
        <taxon>Pezizomycotina</taxon>
        <taxon>Dothideomycetes</taxon>
        <taxon>Pleosporomycetidae</taxon>
        <taxon>Pleosporales</taxon>
        <taxon>Pleosporineae</taxon>
        <taxon>Pleosporaceae</taxon>
        <taxon>Alternaria</taxon>
        <taxon>Alternaria sect. Alternaria</taxon>
        <taxon>Alternaria alternata complex</taxon>
    </lineage>
</organism>
<accession>A0A4Q4MC22</accession>
<dbReference type="Proteomes" id="UP000292402">
    <property type="component" value="Unassembled WGS sequence"/>
</dbReference>
<dbReference type="SUPFAM" id="SSF52540">
    <property type="entry name" value="P-loop containing nucleoside triphosphate hydrolases"/>
    <property type="match status" value="1"/>
</dbReference>
<evidence type="ECO:0000259" key="2">
    <source>
        <dbReference type="Pfam" id="PF24883"/>
    </source>
</evidence>
<feature type="domain" description="DUF7791" evidence="3">
    <location>
        <begin position="537"/>
        <end position="679"/>
    </location>
</feature>
<dbReference type="EMBL" id="PDXA01000025">
    <property type="protein sequence ID" value="RYN47601.1"/>
    <property type="molecule type" value="Genomic_DNA"/>
</dbReference>
<dbReference type="Gene3D" id="3.40.50.300">
    <property type="entry name" value="P-loop containing nucleotide triphosphate hydrolases"/>
    <property type="match status" value="1"/>
</dbReference>
<protein>
    <submittedName>
        <fullName evidence="4">Uncharacterized protein</fullName>
    </submittedName>
</protein>
<comment type="caution">
    <text evidence="4">The sequence shown here is derived from an EMBL/GenBank/DDBJ whole genome shotgun (WGS) entry which is preliminary data.</text>
</comment>
<dbReference type="InterPro" id="IPR027417">
    <property type="entry name" value="P-loop_NTPase"/>
</dbReference>
<keyword evidence="1" id="KW-0677">Repeat</keyword>
<evidence type="ECO:0000313" key="4">
    <source>
        <dbReference type="EMBL" id="RYN47601.1"/>
    </source>
</evidence>
<dbReference type="AlphaFoldDB" id="A0A4Q4MC22"/>
<reference evidence="5" key="1">
    <citation type="journal article" date="2019" name="bioRxiv">
        <title>Genomics, evolutionary history and diagnostics of the Alternaria alternata species group including apple and Asian pear pathotypes.</title>
        <authorList>
            <person name="Armitage A.D."/>
            <person name="Cockerton H.M."/>
            <person name="Sreenivasaprasad S."/>
            <person name="Woodhall J.W."/>
            <person name="Lane C.R."/>
            <person name="Harrison R.J."/>
            <person name="Clarkson J.P."/>
        </authorList>
    </citation>
    <scope>NUCLEOTIDE SEQUENCE [LARGE SCALE GENOMIC DNA]</scope>
    <source>
        <strain evidence="5">FERA 1082</strain>
    </source>
</reference>
<sequence>MEALVAVGLAGNVVQLVQFSSQLISLAKEIKKKGAPSSLVDLRKVAQNLIQQTRIIMTRLKANTAILEQEEQHLLDVASDCEKAGEEFIKYIDQLITVSKSSSRLESVQASIKVKWRHSKIEAYVSRLDKLQGSLSLATVLSLRNKEIGNHHEVLEHLKSIKAEDDAQKQNADELIKALNLFHGLVEQQSGPKLDMLQKQMDLCMENIQKIRSSVTSTREAEILRWLDYRQRTWRFEEVEEAHRATFDWIFRKPYAKTPWHDFGAHLSGTDVYEPYFINGKAGSGKSTLMKYIVSNPQTKAELRKWAGQHKLLSPYFFSWNIGTQLQKSHIGMLRSLLHSILAQYHDLIPAVFPTLFANRIPIGGDEPPSYIELKNAFERLKFRSASFLRICIFVDGIDEFEGDHRDMSTFLCSMASSAIKVIVSSRPINACLNVFRHSPTLRLQDLTQDDMQLFIRDKLSSHPMMVELQAESPGKAAILQMEIQEKAEGVFLWVRIVTGLLLRGLEDGDDFDDLLPKLRALPSDLRDLYTRMMEKMPADYQSQASQMFQIFEWWRLHFADTELELLLLAFAIKPSSTALNLSTDVRSTQMKKQSSEKTEARIRSRCCGLLELREVSAVSVFQPPTPVVTYLHRSVAEFVTSRDLWEDMLSRTNDMKFSPGMHVASGLLSILKTSNPPLSENERLRVKLGFDFNRNDYSERVLQLVMDACRRTVDIEDSFMLEFMEALDKTMTSKTQGFEGYLIDQRFCQLSAHWSARITSSFLEPEIRNLPRHMHIWSRASINSFAAYEGSLPFLRAANRSSRLADVELLILYALGSWADRNDYLSERRETLMFLLKILNDCSELGIESPIGNNTLWEHAVVVASVLLTDPRDQSWICPSSPRFLPTVPISKLSPSYHTPKHENNCCRDTTIERLDNDTVLDLDGRECDVLFEHPNTEENSIEICVSDMQQGIDILLLFLSSTGTPRELLNKAIRMPDRPTFKPVEILQNTLQETLAQKHGVKLAWSLQPEYHFLYQLVELPKPGQ</sequence>
<evidence type="ECO:0000259" key="3">
    <source>
        <dbReference type="Pfam" id="PF25053"/>
    </source>
</evidence>
<name>A0A4Q4MC22_9PLEO</name>
<dbReference type="Pfam" id="PF24883">
    <property type="entry name" value="NPHP3_N"/>
    <property type="match status" value="1"/>
</dbReference>
<feature type="domain" description="Nephrocystin 3-like N-terminal" evidence="2">
    <location>
        <begin position="274"/>
        <end position="427"/>
    </location>
</feature>
<proteinExistence type="predicted"/>
<evidence type="ECO:0000313" key="5">
    <source>
        <dbReference type="Proteomes" id="UP000292402"/>
    </source>
</evidence>
<dbReference type="Pfam" id="PF25053">
    <property type="entry name" value="DUF7791"/>
    <property type="match status" value="1"/>
</dbReference>
<dbReference type="PANTHER" id="PTHR10039">
    <property type="entry name" value="AMELOGENIN"/>
    <property type="match status" value="1"/>
</dbReference>
<gene>
    <name evidence="4" type="ORF">AA0114_g7491</name>
</gene>